<dbReference type="EMBL" id="ABIB01000001">
    <property type="protein sequence ID" value="EDP98419.1"/>
    <property type="molecule type" value="Genomic_DNA"/>
</dbReference>
<feature type="transmembrane region" description="Helical" evidence="4">
    <location>
        <begin position="55"/>
        <end position="76"/>
    </location>
</feature>
<feature type="transmembrane region" description="Helical" evidence="4">
    <location>
        <begin position="379"/>
        <end position="397"/>
    </location>
</feature>
<dbReference type="AlphaFoldDB" id="A9DKW9"/>
<dbReference type="PANTHER" id="PTHR23526:SF2">
    <property type="entry name" value="MAJOR FACILITATOR SUPERFAMILY (MFS) PROFILE DOMAIN-CONTAINING PROTEIN"/>
    <property type="match status" value="1"/>
</dbReference>
<dbReference type="Pfam" id="PF07690">
    <property type="entry name" value="MFS_1"/>
    <property type="match status" value="1"/>
</dbReference>
<feature type="transmembrane region" description="Helical" evidence="4">
    <location>
        <begin position="282"/>
        <end position="302"/>
    </location>
</feature>
<dbReference type="OrthoDB" id="1117124at2"/>
<feature type="transmembrane region" description="Helical" evidence="4">
    <location>
        <begin position="403"/>
        <end position="422"/>
    </location>
</feature>
<keyword evidence="2 4" id="KW-1133">Transmembrane helix</keyword>
<feature type="transmembrane region" description="Helical" evidence="4">
    <location>
        <begin position="129"/>
        <end position="148"/>
    </location>
</feature>
<dbReference type="Gene3D" id="1.20.1250.20">
    <property type="entry name" value="MFS general substrate transporter like domains"/>
    <property type="match status" value="1"/>
</dbReference>
<evidence type="ECO:0000256" key="1">
    <source>
        <dbReference type="ARBA" id="ARBA00022692"/>
    </source>
</evidence>
<feature type="transmembrane region" description="Helical" evidence="4">
    <location>
        <begin position="249"/>
        <end position="270"/>
    </location>
</feature>
<keyword evidence="3 4" id="KW-0472">Membrane</keyword>
<dbReference type="STRING" id="391587.KAOT1_14417"/>
<dbReference type="GO" id="GO:0022857">
    <property type="term" value="F:transmembrane transporter activity"/>
    <property type="evidence" value="ECO:0007669"/>
    <property type="project" value="InterPro"/>
</dbReference>
<protein>
    <submittedName>
        <fullName evidence="5">Major facilitator superfamily MFS_1</fullName>
    </submittedName>
</protein>
<dbReference type="PANTHER" id="PTHR23526">
    <property type="entry name" value="INTEGRAL MEMBRANE TRANSPORT PROTEIN-RELATED"/>
    <property type="match status" value="1"/>
</dbReference>
<feature type="transmembrane region" description="Helical" evidence="4">
    <location>
        <begin position="100"/>
        <end position="123"/>
    </location>
</feature>
<keyword evidence="1 4" id="KW-0812">Transmembrane</keyword>
<evidence type="ECO:0000256" key="4">
    <source>
        <dbReference type="SAM" id="Phobius"/>
    </source>
</evidence>
<evidence type="ECO:0000256" key="3">
    <source>
        <dbReference type="ARBA" id="ARBA00023136"/>
    </source>
</evidence>
<sequence>MFEKLYRYLNDEKKERVCTDISEKACEHVPRNYFLILISSVFIKLGDTLSNPKTVLTWLMSYVSAPVYLISLIVPIRESGSMVPQILLSTYVNRQAIRKWIWVVGALLQFIAIASIGFITLYFEGTTAGWLIIAAVVIFSISRSLSSLSSKDVTGKSIPKTRRGRLKGYTVSVSGVLVLATGLYILYTSKSDADIWFYSWLIFLAATTWLIAAIVYAKIKEFPGEVETEKEATKSIFSKFSLLKTDTQFRNFVIARSLLLCSALTAPYYVLLAQKYVGKESYLLGLFIIAKGIASIVSSPTWGKLADKSSKNVMAFAVFIASILGIIIFCVVSYAETFRDTNWLYPIAFFILGIAHEGVRMGRKTYVVDMATGNDRTNYVSVSNTLIGLILLVTGGLSALVSLISIEGVILVLSVFGILGAYKSYQLPNVEK</sequence>
<gene>
    <name evidence="5" type="ORF">KAOT1_14417</name>
</gene>
<feature type="transmembrane region" description="Helical" evidence="4">
    <location>
        <begin position="169"/>
        <end position="189"/>
    </location>
</feature>
<organism evidence="5 6">
    <name type="scientific">Kordia algicida OT-1</name>
    <dbReference type="NCBI Taxonomy" id="391587"/>
    <lineage>
        <taxon>Bacteria</taxon>
        <taxon>Pseudomonadati</taxon>
        <taxon>Bacteroidota</taxon>
        <taxon>Flavobacteriia</taxon>
        <taxon>Flavobacteriales</taxon>
        <taxon>Flavobacteriaceae</taxon>
        <taxon>Kordia</taxon>
    </lineage>
</organism>
<feature type="transmembrane region" description="Helical" evidence="4">
    <location>
        <begin position="314"/>
        <end position="335"/>
    </location>
</feature>
<dbReference type="HOGENOM" id="CLU_051156_0_0_10"/>
<name>A9DKW9_9FLAO</name>
<proteinExistence type="predicted"/>
<dbReference type="InterPro" id="IPR011701">
    <property type="entry name" value="MFS"/>
</dbReference>
<evidence type="ECO:0000313" key="6">
    <source>
        <dbReference type="Proteomes" id="UP000002945"/>
    </source>
</evidence>
<feature type="transmembrane region" description="Helical" evidence="4">
    <location>
        <begin position="195"/>
        <end position="217"/>
    </location>
</feature>
<accession>A9DKW9</accession>
<dbReference type="eggNOG" id="COG2814">
    <property type="taxonomic scope" value="Bacteria"/>
</dbReference>
<reference evidence="5 6" key="1">
    <citation type="journal article" date="2011" name="J. Bacteriol.">
        <title>Genome sequence of the algicidal bacterium Kordia algicida OT-1.</title>
        <authorList>
            <person name="Lee H.S."/>
            <person name="Kang S.G."/>
            <person name="Kwon K.K."/>
            <person name="Lee J.H."/>
            <person name="Kim S.J."/>
        </authorList>
    </citation>
    <scope>NUCLEOTIDE SEQUENCE [LARGE SCALE GENOMIC DNA]</scope>
    <source>
        <strain evidence="5 6">OT-1</strain>
    </source>
</reference>
<feature type="transmembrane region" description="Helical" evidence="4">
    <location>
        <begin position="341"/>
        <end position="359"/>
    </location>
</feature>
<evidence type="ECO:0000256" key="2">
    <source>
        <dbReference type="ARBA" id="ARBA00022989"/>
    </source>
</evidence>
<dbReference type="Proteomes" id="UP000002945">
    <property type="component" value="Unassembled WGS sequence"/>
</dbReference>
<evidence type="ECO:0000313" key="5">
    <source>
        <dbReference type="EMBL" id="EDP98419.1"/>
    </source>
</evidence>
<dbReference type="SUPFAM" id="SSF103473">
    <property type="entry name" value="MFS general substrate transporter"/>
    <property type="match status" value="1"/>
</dbReference>
<dbReference type="InterPro" id="IPR036259">
    <property type="entry name" value="MFS_trans_sf"/>
</dbReference>
<dbReference type="InterPro" id="IPR052528">
    <property type="entry name" value="Sugar_transport-like"/>
</dbReference>
<comment type="caution">
    <text evidence="5">The sequence shown here is derived from an EMBL/GenBank/DDBJ whole genome shotgun (WGS) entry which is preliminary data.</text>
</comment>
<dbReference type="RefSeq" id="WP_007095432.1">
    <property type="nucleotide sequence ID" value="NZ_CP142125.1"/>
</dbReference>
<keyword evidence="6" id="KW-1185">Reference proteome</keyword>